<sequence>MKTRWLLALLALTPITALAASVTGTLVEGGGIDDMSIVVRAADGRQVEAYCTMQCGDWFVVEAESEVSVLKKALKGRQVALEYATEANGDRIAGPSPDERLRFVKRVRLLP</sequence>
<evidence type="ECO:0000313" key="2">
    <source>
        <dbReference type="EMBL" id="MCI2260579.1"/>
    </source>
</evidence>
<evidence type="ECO:0000313" key="3">
    <source>
        <dbReference type="EMBL" id="XCI81139.1"/>
    </source>
</evidence>
<proteinExistence type="predicted"/>
<dbReference type="EMBL" id="JAKJPQ010000002">
    <property type="protein sequence ID" value="MCI2260579.1"/>
    <property type="molecule type" value="Genomic_DNA"/>
</dbReference>
<reference evidence="2" key="2">
    <citation type="submission" date="2022-01" db="EMBL/GenBank/DDBJ databases">
        <authorList>
            <person name="Rana R."/>
            <person name="Patil P.B."/>
        </authorList>
    </citation>
    <scope>NUCLEOTIDE SEQUENCE</scope>
    <source>
        <strain evidence="2">PPL560</strain>
    </source>
</reference>
<reference evidence="3" key="3">
    <citation type="submission" date="2023-08" db="EMBL/GenBank/DDBJ databases">
        <title>Complete genome sequence of Xanthomonas indica.</title>
        <authorList>
            <person name="Patil P.B."/>
            <person name="Rana R."/>
        </authorList>
    </citation>
    <scope>NUCLEOTIDE SEQUENCE</scope>
    <source>
        <strain evidence="3">PPL560</strain>
    </source>
</reference>
<gene>
    <name evidence="2" type="ORF">L3V74_03415</name>
    <name evidence="3" type="ORF">Q7W82_02960</name>
</gene>
<reference evidence="2 4" key="1">
    <citation type="journal article" date="2022" name="Curr. Microbiol.">
        <title>Xanthomonas indica sp. nov., a Novel Member of Non-Pathogenic Xanthomonas Community from Healthy Rice Seeds.</title>
        <authorList>
            <person name="Rana R."/>
            <person name="Madhavan V.N."/>
            <person name="Saroha T."/>
            <person name="Bansal K."/>
            <person name="Kaur A."/>
            <person name="Sonti R.V."/>
            <person name="Patel H.K."/>
            <person name="Patil P.B."/>
        </authorList>
    </citation>
    <scope>NUCLEOTIDE SEQUENCE [LARGE SCALE GENOMIC DNA]</scope>
    <source>
        <strain evidence="2 4">PPL560</strain>
    </source>
</reference>
<accession>A0AAU8I6Z6</accession>
<keyword evidence="4" id="KW-1185">Reference proteome</keyword>
<protein>
    <submittedName>
        <fullName evidence="3">Uncharacterized protein</fullName>
    </submittedName>
</protein>
<dbReference type="AlphaFoldDB" id="A0AAU8I6Z6"/>
<dbReference type="Proteomes" id="UP001430647">
    <property type="component" value="Unassembled WGS sequence"/>
</dbReference>
<evidence type="ECO:0000313" key="4">
    <source>
        <dbReference type="Proteomes" id="UP001430647"/>
    </source>
</evidence>
<dbReference type="RefSeq" id="WP_242157936.1">
    <property type="nucleotide sequence ID" value="NZ_CP131914.1"/>
</dbReference>
<dbReference type="EMBL" id="CP131914">
    <property type="protein sequence ID" value="XCI81139.1"/>
    <property type="molecule type" value="Genomic_DNA"/>
</dbReference>
<feature type="chain" id="PRO_5043325064" evidence="1">
    <location>
        <begin position="20"/>
        <end position="111"/>
    </location>
</feature>
<name>A0AAU8I6Z6_9XANT</name>
<keyword evidence="1" id="KW-0732">Signal</keyword>
<feature type="signal peptide" evidence="1">
    <location>
        <begin position="1"/>
        <end position="19"/>
    </location>
</feature>
<evidence type="ECO:0000256" key="1">
    <source>
        <dbReference type="SAM" id="SignalP"/>
    </source>
</evidence>
<dbReference type="KEGG" id="xin:Q7W82_02960"/>
<organism evidence="3">
    <name type="scientific">Xanthomonas indica</name>
    <dbReference type="NCBI Taxonomy" id="2912242"/>
    <lineage>
        <taxon>Bacteria</taxon>
        <taxon>Pseudomonadati</taxon>
        <taxon>Pseudomonadota</taxon>
        <taxon>Gammaproteobacteria</taxon>
        <taxon>Lysobacterales</taxon>
        <taxon>Lysobacteraceae</taxon>
        <taxon>Xanthomonas</taxon>
    </lineage>
</organism>